<dbReference type="SMART" id="SM00020">
    <property type="entry name" value="Tryp_SPc"/>
    <property type="match status" value="1"/>
</dbReference>
<feature type="chain" id="PRO_5046774652" evidence="4">
    <location>
        <begin position="22"/>
        <end position="559"/>
    </location>
</feature>
<keyword evidence="3" id="KW-0378">Hydrolase</keyword>
<comment type="similarity">
    <text evidence="1">Belongs to the peptidase S1 family.</text>
</comment>
<dbReference type="InterPro" id="IPR050430">
    <property type="entry name" value="Peptidase_S1"/>
</dbReference>
<dbReference type="Proteomes" id="UP000029443">
    <property type="component" value="Unassembled WGS sequence"/>
</dbReference>
<evidence type="ECO:0000313" key="6">
    <source>
        <dbReference type="EMBL" id="KGD60312.1"/>
    </source>
</evidence>
<dbReference type="InterPro" id="IPR009003">
    <property type="entry name" value="Peptidase_S1_PA"/>
</dbReference>
<keyword evidence="2" id="KW-1015">Disulfide bond</keyword>
<name>A0ABR4WAF8_9GAMM</name>
<feature type="signal peptide" evidence="4">
    <location>
        <begin position="1"/>
        <end position="21"/>
    </location>
</feature>
<reference evidence="6 7" key="1">
    <citation type="submission" date="2012-09" db="EMBL/GenBank/DDBJ databases">
        <title>Genome Sequence of alkane-degrading Bacterium Alcanivorax jadensis T9.</title>
        <authorList>
            <person name="Lai Q."/>
            <person name="Shao Z."/>
        </authorList>
    </citation>
    <scope>NUCLEOTIDE SEQUENCE [LARGE SCALE GENOMIC DNA]</scope>
    <source>
        <strain evidence="6 7">T9</strain>
    </source>
</reference>
<dbReference type="InterPro" id="IPR001314">
    <property type="entry name" value="Peptidase_S1A"/>
</dbReference>
<sequence length="559" mass="59271">MFRCIALLAGLAIFPLSSAIADTANARIVGGEPAPVDRWPWMAQIVVDNPQERGFTLCGASQLSPDWVITAAHCMKDEIGEPAISADVSVFIGEHERNGTDNGIPVRQIFIHRDNRNLGLDRDLALLRIDTRNNTLWPSIISERGFKDLEGLSTTALDESVTALGWGDTGNGSLSNVLQEVQLDYIPQQRCRELSSLTITNFAVCAAELNPVNGVQQDSCFGDSGGPLFLGEDPEPWLVGLTSFGLRNCATGAPSGYTHLSAETAELEFLTNYANIPLVDLLPQWPTPPPQYYYQPPGGSQTLTLALKNDSKENTVTNPILAFSLTGNTFASGRWSGCGGLLSGNRCRPASSLAASGSVPQDLVIDGNGGADQVVTVAISATANQDDYRRRNNRIAQKVVFSDQPDLTLSAVQKSGNTNEARVAVTLSNRSTINDATNGEIRFSLPLNTTLANADELGCTLSNPLRCPVGNVPATTSQTLNLTFASDTGANQAITFTSFSSNGDLPNDNNDNAMLTLRYPSPPPVGGGSSGGGGAPTIVTLLAGLLLVLRGFPAKAQLR</sequence>
<accession>A0ABR4WAF8</accession>
<dbReference type="PROSITE" id="PS00134">
    <property type="entry name" value="TRYPSIN_HIS"/>
    <property type="match status" value="1"/>
</dbReference>
<dbReference type="PROSITE" id="PS00135">
    <property type="entry name" value="TRYPSIN_SER"/>
    <property type="match status" value="1"/>
</dbReference>
<gene>
    <name evidence="6" type="ORF">T9A_02705</name>
</gene>
<dbReference type="PANTHER" id="PTHR24276:SF98">
    <property type="entry name" value="FI18310P1-RELATED"/>
    <property type="match status" value="1"/>
</dbReference>
<keyword evidence="4" id="KW-0732">Signal</keyword>
<dbReference type="PRINTS" id="PR00722">
    <property type="entry name" value="CHYMOTRYPSIN"/>
</dbReference>
<dbReference type="Pfam" id="PF00089">
    <property type="entry name" value="Trypsin"/>
    <property type="match status" value="1"/>
</dbReference>
<keyword evidence="3" id="KW-0720">Serine protease</keyword>
<dbReference type="InterPro" id="IPR001254">
    <property type="entry name" value="Trypsin_dom"/>
</dbReference>
<dbReference type="CDD" id="cd00190">
    <property type="entry name" value="Tryp_SPc"/>
    <property type="match status" value="1"/>
</dbReference>
<proteinExistence type="inferred from homology"/>
<dbReference type="EMBL" id="ARXU01000012">
    <property type="protein sequence ID" value="KGD60312.1"/>
    <property type="molecule type" value="Genomic_DNA"/>
</dbReference>
<dbReference type="PROSITE" id="PS50240">
    <property type="entry name" value="TRYPSIN_DOM"/>
    <property type="match status" value="1"/>
</dbReference>
<dbReference type="PANTHER" id="PTHR24276">
    <property type="entry name" value="POLYSERASE-RELATED"/>
    <property type="match status" value="1"/>
</dbReference>
<comment type="caution">
    <text evidence="6">The sequence shown here is derived from an EMBL/GenBank/DDBJ whole genome shotgun (WGS) entry which is preliminary data.</text>
</comment>
<dbReference type="Gene3D" id="2.40.10.10">
    <property type="entry name" value="Trypsin-like serine proteases"/>
    <property type="match status" value="1"/>
</dbReference>
<keyword evidence="7" id="KW-1185">Reference proteome</keyword>
<evidence type="ECO:0000256" key="3">
    <source>
        <dbReference type="RuleBase" id="RU363034"/>
    </source>
</evidence>
<evidence type="ECO:0000259" key="5">
    <source>
        <dbReference type="PROSITE" id="PS50240"/>
    </source>
</evidence>
<dbReference type="SUPFAM" id="SSF50494">
    <property type="entry name" value="Trypsin-like serine proteases"/>
    <property type="match status" value="1"/>
</dbReference>
<feature type="domain" description="Peptidase S1" evidence="5">
    <location>
        <begin position="28"/>
        <end position="285"/>
    </location>
</feature>
<organism evidence="6 7">
    <name type="scientific">Alcanivorax jadensis T9</name>
    <dbReference type="NCBI Taxonomy" id="1177181"/>
    <lineage>
        <taxon>Bacteria</taxon>
        <taxon>Pseudomonadati</taxon>
        <taxon>Pseudomonadota</taxon>
        <taxon>Gammaproteobacteria</taxon>
        <taxon>Oceanospirillales</taxon>
        <taxon>Alcanivoracaceae</taxon>
        <taxon>Alcanivorax</taxon>
    </lineage>
</organism>
<dbReference type="InterPro" id="IPR043504">
    <property type="entry name" value="Peptidase_S1_PA_chymotrypsin"/>
</dbReference>
<evidence type="ECO:0000313" key="7">
    <source>
        <dbReference type="Proteomes" id="UP000029443"/>
    </source>
</evidence>
<keyword evidence="3" id="KW-0645">Protease</keyword>
<dbReference type="RefSeq" id="WP_052043023.1">
    <property type="nucleotide sequence ID" value="NZ_ARXU01000012.1"/>
</dbReference>
<protein>
    <submittedName>
        <fullName evidence="6">Serine endopeptidase/trypsin-like serine proteinase family protein</fullName>
    </submittedName>
</protein>
<dbReference type="InterPro" id="IPR018114">
    <property type="entry name" value="TRYPSIN_HIS"/>
</dbReference>
<evidence type="ECO:0000256" key="1">
    <source>
        <dbReference type="ARBA" id="ARBA00007664"/>
    </source>
</evidence>
<dbReference type="InterPro" id="IPR033116">
    <property type="entry name" value="TRYPSIN_SER"/>
</dbReference>
<evidence type="ECO:0000256" key="4">
    <source>
        <dbReference type="SAM" id="SignalP"/>
    </source>
</evidence>
<evidence type="ECO:0000256" key="2">
    <source>
        <dbReference type="ARBA" id="ARBA00023157"/>
    </source>
</evidence>